<organism evidence="2 3">
    <name type="scientific">Auricularia subglabra (strain TFB-10046 / SS5)</name>
    <name type="common">White-rot fungus</name>
    <name type="synonym">Auricularia delicata (strain TFB10046)</name>
    <dbReference type="NCBI Taxonomy" id="717982"/>
    <lineage>
        <taxon>Eukaryota</taxon>
        <taxon>Fungi</taxon>
        <taxon>Dikarya</taxon>
        <taxon>Basidiomycota</taxon>
        <taxon>Agaricomycotina</taxon>
        <taxon>Agaricomycetes</taxon>
        <taxon>Auriculariales</taxon>
        <taxon>Auriculariaceae</taxon>
        <taxon>Auricularia</taxon>
    </lineage>
</organism>
<keyword evidence="1" id="KW-0862">Zinc</keyword>
<feature type="binding site" evidence="1">
    <location>
        <position position="344"/>
    </location>
    <ligand>
        <name>Zn(2+)</name>
        <dbReference type="ChEBI" id="CHEBI:29105"/>
    </ligand>
</feature>
<dbReference type="GO" id="GO:0005886">
    <property type="term" value="C:plasma membrane"/>
    <property type="evidence" value="ECO:0007669"/>
    <property type="project" value="TreeGrafter"/>
</dbReference>
<dbReference type="SMART" id="SM01260">
    <property type="entry name" value="LANC_like"/>
    <property type="match status" value="1"/>
</dbReference>
<dbReference type="GO" id="GO:0046872">
    <property type="term" value="F:metal ion binding"/>
    <property type="evidence" value="ECO:0007669"/>
    <property type="project" value="UniProtKB-KW"/>
</dbReference>
<dbReference type="KEGG" id="adl:AURDEDRAFT_173719"/>
<evidence type="ECO:0000313" key="2">
    <source>
        <dbReference type="EMBL" id="EJD37199.1"/>
    </source>
</evidence>
<dbReference type="OrthoDB" id="10257263at2759"/>
<accession>J0LH67</accession>
<proteinExistence type="predicted"/>
<dbReference type="InterPro" id="IPR012341">
    <property type="entry name" value="6hp_glycosidase-like_sf"/>
</dbReference>
<feature type="binding site" evidence="1">
    <location>
        <position position="297"/>
    </location>
    <ligand>
        <name>Zn(2+)</name>
        <dbReference type="ChEBI" id="CHEBI:29105"/>
    </ligand>
</feature>
<name>J0LH67_AURST</name>
<dbReference type="InParanoid" id="J0LH67"/>
<dbReference type="GO" id="GO:0005975">
    <property type="term" value="P:carbohydrate metabolic process"/>
    <property type="evidence" value="ECO:0007669"/>
    <property type="project" value="InterPro"/>
</dbReference>
<keyword evidence="1" id="KW-0479">Metal-binding</keyword>
<dbReference type="GO" id="GO:0031179">
    <property type="term" value="P:peptide modification"/>
    <property type="evidence" value="ECO:0007669"/>
    <property type="project" value="InterPro"/>
</dbReference>
<evidence type="ECO:0000256" key="1">
    <source>
        <dbReference type="PIRSR" id="PIRSR607822-1"/>
    </source>
</evidence>
<gene>
    <name evidence="2" type="ORF">AURDEDRAFT_173719</name>
</gene>
<dbReference type="PANTHER" id="PTHR12736:SF7">
    <property type="entry name" value="LANC-LIKE PROTEIN 3"/>
    <property type="match status" value="1"/>
</dbReference>
<dbReference type="OMA" id="GTSAIMH"/>
<dbReference type="eggNOG" id="KOG2787">
    <property type="taxonomic scope" value="Eukaryota"/>
</dbReference>
<reference evidence="3" key="1">
    <citation type="journal article" date="2012" name="Science">
        <title>The Paleozoic origin of enzymatic lignin decomposition reconstructed from 31 fungal genomes.</title>
        <authorList>
            <person name="Floudas D."/>
            <person name="Binder M."/>
            <person name="Riley R."/>
            <person name="Barry K."/>
            <person name="Blanchette R.A."/>
            <person name="Henrissat B."/>
            <person name="Martinez A.T."/>
            <person name="Otillar R."/>
            <person name="Spatafora J.W."/>
            <person name="Yadav J.S."/>
            <person name="Aerts A."/>
            <person name="Benoit I."/>
            <person name="Boyd A."/>
            <person name="Carlson A."/>
            <person name="Copeland A."/>
            <person name="Coutinho P.M."/>
            <person name="de Vries R.P."/>
            <person name="Ferreira P."/>
            <person name="Findley K."/>
            <person name="Foster B."/>
            <person name="Gaskell J."/>
            <person name="Glotzer D."/>
            <person name="Gorecki P."/>
            <person name="Heitman J."/>
            <person name="Hesse C."/>
            <person name="Hori C."/>
            <person name="Igarashi K."/>
            <person name="Jurgens J.A."/>
            <person name="Kallen N."/>
            <person name="Kersten P."/>
            <person name="Kohler A."/>
            <person name="Kuees U."/>
            <person name="Kumar T.K.A."/>
            <person name="Kuo A."/>
            <person name="LaButti K."/>
            <person name="Larrondo L.F."/>
            <person name="Lindquist E."/>
            <person name="Ling A."/>
            <person name="Lombard V."/>
            <person name="Lucas S."/>
            <person name="Lundell T."/>
            <person name="Martin R."/>
            <person name="McLaughlin D.J."/>
            <person name="Morgenstern I."/>
            <person name="Morin E."/>
            <person name="Murat C."/>
            <person name="Nagy L.G."/>
            <person name="Nolan M."/>
            <person name="Ohm R.A."/>
            <person name="Patyshakuliyeva A."/>
            <person name="Rokas A."/>
            <person name="Ruiz-Duenas F.J."/>
            <person name="Sabat G."/>
            <person name="Salamov A."/>
            <person name="Samejima M."/>
            <person name="Schmutz J."/>
            <person name="Slot J.C."/>
            <person name="St John F."/>
            <person name="Stenlid J."/>
            <person name="Sun H."/>
            <person name="Sun S."/>
            <person name="Syed K."/>
            <person name="Tsang A."/>
            <person name="Wiebenga A."/>
            <person name="Young D."/>
            <person name="Pisabarro A."/>
            <person name="Eastwood D.C."/>
            <person name="Martin F."/>
            <person name="Cullen D."/>
            <person name="Grigoriev I.V."/>
            <person name="Hibbett D.S."/>
        </authorList>
    </citation>
    <scope>NUCLEOTIDE SEQUENCE [LARGE SCALE GENOMIC DNA]</scope>
    <source>
        <strain evidence="3">TFB10046</strain>
    </source>
</reference>
<sequence>MSSQARYIRNELEPVEFATLGVGEQERVRRTLRQAIVDAIEFIETHHAQCKREHPGSCNIYKGTGGIAWAYMRLHAQASVIQLPYNIDVKQLLLRHADACLTTFSPSPSRGIGFINTDAGGVVLALVLHQLGLRPLSVSELERYRSALADMSLAFDKTDPEDEGMDAELFNGRAGFLHALLLLKKHGVTVDSADIASKVQRIIESGRAGAKAYPLRTPAGRLIWRWSASPHKVYLGAAHGICGILSTVLQAPQDAWSPYADELRQTIQCLLDFQRATDNGNLPSSIGSPRDELVQWCHGETGLVLLLSLARKVGLCVDIEHALAQAAECVWERGLLTKGPPSLCHGAAGNAYALLETDPGRALAMALHAADWRQLEREGTLLRGDAPSSLMCGLAGAICLWADMLGVIEVFEADFRIVLPLVPFYEVERL</sequence>
<dbReference type="Proteomes" id="UP000006514">
    <property type="component" value="Unassembled WGS sequence"/>
</dbReference>
<dbReference type="Pfam" id="PF05147">
    <property type="entry name" value="LANC_like"/>
    <property type="match status" value="1"/>
</dbReference>
<dbReference type="PANTHER" id="PTHR12736">
    <property type="entry name" value="LANC-LIKE PROTEIN"/>
    <property type="match status" value="1"/>
</dbReference>
<dbReference type="InterPro" id="IPR007822">
    <property type="entry name" value="LANC-like"/>
</dbReference>
<evidence type="ECO:0000313" key="3">
    <source>
        <dbReference type="Proteomes" id="UP000006514"/>
    </source>
</evidence>
<dbReference type="AlphaFoldDB" id="J0LH67"/>
<dbReference type="CDD" id="cd04794">
    <property type="entry name" value="euk_LANCL"/>
    <property type="match status" value="1"/>
</dbReference>
<feature type="binding site" evidence="1">
    <location>
        <position position="345"/>
    </location>
    <ligand>
        <name>Zn(2+)</name>
        <dbReference type="ChEBI" id="CHEBI:29105"/>
    </ligand>
</feature>
<dbReference type="PRINTS" id="PR01950">
    <property type="entry name" value="LANCSUPER"/>
</dbReference>
<dbReference type="Gene3D" id="1.50.10.10">
    <property type="match status" value="1"/>
</dbReference>
<dbReference type="EMBL" id="JH687845">
    <property type="protein sequence ID" value="EJD37199.1"/>
    <property type="molecule type" value="Genomic_DNA"/>
</dbReference>
<keyword evidence="3" id="KW-1185">Reference proteome</keyword>
<protein>
    <submittedName>
        <fullName evidence="2">Lanthionine synthetase C-like protein</fullName>
    </submittedName>
</protein>
<dbReference type="SUPFAM" id="SSF158745">
    <property type="entry name" value="LanC-like"/>
    <property type="match status" value="1"/>
</dbReference>